<evidence type="ECO:0000313" key="4">
    <source>
        <dbReference type="Proteomes" id="UP000539313"/>
    </source>
</evidence>
<feature type="transmembrane region" description="Helical" evidence="2">
    <location>
        <begin position="55"/>
        <end position="76"/>
    </location>
</feature>
<keyword evidence="2" id="KW-1133">Transmembrane helix</keyword>
<gene>
    <name evidence="3" type="ORF">HNR21_004023</name>
</gene>
<reference evidence="3 4" key="1">
    <citation type="submission" date="2020-08" db="EMBL/GenBank/DDBJ databases">
        <title>Sequencing the genomes of 1000 actinobacteria strains.</title>
        <authorList>
            <person name="Klenk H.-P."/>
        </authorList>
    </citation>
    <scope>NUCLEOTIDE SEQUENCE [LARGE SCALE GENOMIC DNA]</scope>
    <source>
        <strain evidence="3 4">DSM 45823</strain>
    </source>
</reference>
<proteinExistence type="predicted"/>
<evidence type="ECO:0000256" key="2">
    <source>
        <dbReference type="SAM" id="Phobius"/>
    </source>
</evidence>
<dbReference type="AlphaFoldDB" id="A0A7W3N071"/>
<accession>A0A7W3N071</accession>
<feature type="compositionally biased region" description="Low complexity" evidence="1">
    <location>
        <begin position="114"/>
        <end position="139"/>
    </location>
</feature>
<protein>
    <submittedName>
        <fullName evidence="3">Uncharacterized protein</fullName>
    </submittedName>
</protein>
<dbReference type="EMBL" id="JACJII010000001">
    <property type="protein sequence ID" value="MBA9005141.1"/>
    <property type="molecule type" value="Genomic_DNA"/>
</dbReference>
<name>A0A7W3N071_9ACTN</name>
<dbReference type="Proteomes" id="UP000539313">
    <property type="component" value="Unassembled WGS sequence"/>
</dbReference>
<comment type="caution">
    <text evidence="3">The sequence shown here is derived from an EMBL/GenBank/DDBJ whole genome shotgun (WGS) entry which is preliminary data.</text>
</comment>
<organism evidence="3 4">
    <name type="scientific">Thermomonospora cellulosilytica</name>
    <dbReference type="NCBI Taxonomy" id="1411118"/>
    <lineage>
        <taxon>Bacteria</taxon>
        <taxon>Bacillati</taxon>
        <taxon>Actinomycetota</taxon>
        <taxon>Actinomycetes</taxon>
        <taxon>Streptosporangiales</taxon>
        <taxon>Thermomonosporaceae</taxon>
        <taxon>Thermomonospora</taxon>
    </lineage>
</organism>
<evidence type="ECO:0000256" key="1">
    <source>
        <dbReference type="SAM" id="MobiDB-lite"/>
    </source>
</evidence>
<feature type="region of interest" description="Disordered" evidence="1">
    <location>
        <begin position="108"/>
        <end position="167"/>
    </location>
</feature>
<sequence>MTVSPKALGRSVGRDDNGGMTGRALGWTGGIVAVAASAGLAVHFAVVGLDKADKLASAIGVFVGLAGLVLGGFGLVMSHRQARTGAADGQSVTGTRVGGGIAQVRNVRGNVRLRPAPSAPAAGDPAAAAPDPTAPRPASGGQSVTDAHVGGSVHQIDDVGGDLDIGR</sequence>
<evidence type="ECO:0000313" key="3">
    <source>
        <dbReference type="EMBL" id="MBA9005141.1"/>
    </source>
</evidence>
<dbReference type="RefSeq" id="WP_220500222.1">
    <property type="nucleotide sequence ID" value="NZ_JACJII010000001.1"/>
</dbReference>
<feature type="transmembrane region" description="Helical" evidence="2">
    <location>
        <begin position="24"/>
        <end position="49"/>
    </location>
</feature>
<keyword evidence="2" id="KW-0472">Membrane</keyword>
<keyword evidence="4" id="KW-1185">Reference proteome</keyword>
<keyword evidence="2" id="KW-0812">Transmembrane</keyword>